<proteinExistence type="predicted"/>
<name>A0A9P8VTX2_9HYPO</name>
<accession>A0A9P8VTX2</accession>
<evidence type="ECO:0000313" key="2">
    <source>
        <dbReference type="EMBL" id="KAH6877220.1"/>
    </source>
</evidence>
<feature type="compositionally biased region" description="Polar residues" evidence="1">
    <location>
        <begin position="207"/>
        <end position="217"/>
    </location>
</feature>
<dbReference type="AlphaFoldDB" id="A0A9P8VTX2"/>
<keyword evidence="3" id="KW-1185">Reference proteome</keyword>
<organism evidence="2 3">
    <name type="scientific">Thelonectria olida</name>
    <dbReference type="NCBI Taxonomy" id="1576542"/>
    <lineage>
        <taxon>Eukaryota</taxon>
        <taxon>Fungi</taxon>
        <taxon>Dikarya</taxon>
        <taxon>Ascomycota</taxon>
        <taxon>Pezizomycotina</taxon>
        <taxon>Sordariomycetes</taxon>
        <taxon>Hypocreomycetidae</taxon>
        <taxon>Hypocreales</taxon>
        <taxon>Nectriaceae</taxon>
        <taxon>Thelonectria</taxon>
    </lineage>
</organism>
<comment type="caution">
    <text evidence="2">The sequence shown here is derived from an EMBL/GenBank/DDBJ whole genome shotgun (WGS) entry which is preliminary data.</text>
</comment>
<reference evidence="2 3" key="1">
    <citation type="journal article" date="2021" name="Nat. Commun.">
        <title>Genetic determinants of endophytism in the Arabidopsis root mycobiome.</title>
        <authorList>
            <person name="Mesny F."/>
            <person name="Miyauchi S."/>
            <person name="Thiergart T."/>
            <person name="Pickel B."/>
            <person name="Atanasova L."/>
            <person name="Karlsson M."/>
            <person name="Huettel B."/>
            <person name="Barry K.W."/>
            <person name="Haridas S."/>
            <person name="Chen C."/>
            <person name="Bauer D."/>
            <person name="Andreopoulos W."/>
            <person name="Pangilinan J."/>
            <person name="LaButti K."/>
            <person name="Riley R."/>
            <person name="Lipzen A."/>
            <person name="Clum A."/>
            <person name="Drula E."/>
            <person name="Henrissat B."/>
            <person name="Kohler A."/>
            <person name="Grigoriev I.V."/>
            <person name="Martin F.M."/>
            <person name="Hacquard S."/>
        </authorList>
    </citation>
    <scope>NUCLEOTIDE SEQUENCE [LARGE SCALE GENOMIC DNA]</scope>
    <source>
        <strain evidence="2 3">MPI-CAGE-CH-0241</strain>
    </source>
</reference>
<gene>
    <name evidence="2" type="ORF">B0T10DRAFT_464615</name>
</gene>
<dbReference type="EMBL" id="JAGPYM010000030">
    <property type="protein sequence ID" value="KAH6877220.1"/>
    <property type="molecule type" value="Genomic_DNA"/>
</dbReference>
<sequence length="293" mass="31236">MACIEPGLNFLDEENRRRVVDLVRGFGGRAAPTSAPGVTLADGGIEGHAGQLYQPPGETGLEDATDFETPIEAHRLRDNRHRDPSSSAAATAAFPSTQLSRFSGRQMHNDMLLASSQNLGSESSLPPTAMANCSFANASMQGQPASVGSSSQLPVPHPDDQFGCIPTDVANYFFSNAGMQGQVLVPLPDSQFDGIPTDSPGWPTQDPGPSNQFSGSSQANLTTLETQVFGSEENNLLQANSGQLQMPFDDTRGFEFPQGHNLQMPTHESQSWPPPYSVQPNSQGQNPSGSTYN</sequence>
<feature type="region of interest" description="Disordered" evidence="1">
    <location>
        <begin position="245"/>
        <end position="293"/>
    </location>
</feature>
<evidence type="ECO:0000313" key="3">
    <source>
        <dbReference type="Proteomes" id="UP000777438"/>
    </source>
</evidence>
<protein>
    <submittedName>
        <fullName evidence="2">Uncharacterized protein</fullName>
    </submittedName>
</protein>
<feature type="compositionally biased region" description="Polar residues" evidence="1">
    <location>
        <begin position="278"/>
        <end position="293"/>
    </location>
</feature>
<feature type="region of interest" description="Disordered" evidence="1">
    <location>
        <begin position="187"/>
        <end position="217"/>
    </location>
</feature>
<evidence type="ECO:0000256" key="1">
    <source>
        <dbReference type="SAM" id="MobiDB-lite"/>
    </source>
</evidence>
<feature type="compositionally biased region" description="Polar residues" evidence="1">
    <location>
        <begin position="260"/>
        <end position="271"/>
    </location>
</feature>
<dbReference type="Proteomes" id="UP000777438">
    <property type="component" value="Unassembled WGS sequence"/>
</dbReference>